<evidence type="ECO:0000313" key="2">
    <source>
        <dbReference type="Proteomes" id="UP000239156"/>
    </source>
</evidence>
<evidence type="ECO:0000313" key="1">
    <source>
        <dbReference type="EMBL" id="POW10710.1"/>
    </source>
</evidence>
<gene>
    <name evidence="1" type="ORF">PSTT_05839</name>
</gene>
<sequence length="93" mass="10242">MSAANIPSSMLPLNRENHKDDARVDRVLVESKKYILALIPGRASSENNARFPFDKEAKKLNASHSIKLYNLVGIGKHSISIKVTPSWEGIQGA</sequence>
<dbReference type="VEuPathDB" id="FungiDB:PSTT_05839"/>
<dbReference type="EMBL" id="PKSL01000044">
    <property type="protein sequence ID" value="POW10710.1"/>
    <property type="molecule type" value="Genomic_DNA"/>
</dbReference>
<dbReference type="SUPFAM" id="SSF51569">
    <property type="entry name" value="Aldolase"/>
    <property type="match status" value="1"/>
</dbReference>
<evidence type="ECO:0008006" key="3">
    <source>
        <dbReference type="Google" id="ProtNLM"/>
    </source>
</evidence>
<protein>
    <recommendedName>
        <fullName evidence="3">Transaldolase</fullName>
    </recommendedName>
</protein>
<dbReference type="Proteomes" id="UP000239156">
    <property type="component" value="Unassembled WGS sequence"/>
</dbReference>
<dbReference type="AlphaFoldDB" id="A0A2S4VMV5"/>
<organism evidence="1 2">
    <name type="scientific">Puccinia striiformis</name>
    <dbReference type="NCBI Taxonomy" id="27350"/>
    <lineage>
        <taxon>Eukaryota</taxon>
        <taxon>Fungi</taxon>
        <taxon>Dikarya</taxon>
        <taxon>Basidiomycota</taxon>
        <taxon>Pucciniomycotina</taxon>
        <taxon>Pucciniomycetes</taxon>
        <taxon>Pucciniales</taxon>
        <taxon>Pucciniaceae</taxon>
        <taxon>Puccinia</taxon>
    </lineage>
</organism>
<reference evidence="1" key="1">
    <citation type="submission" date="2017-12" db="EMBL/GenBank/DDBJ databases">
        <title>Gene loss provides genomic basis for host adaptation in cereal stripe rust fungi.</title>
        <authorList>
            <person name="Xia C."/>
        </authorList>
    </citation>
    <scope>NUCLEOTIDE SEQUENCE [LARGE SCALE GENOMIC DNA]</scope>
    <source>
        <strain evidence="1">93-210</strain>
    </source>
</reference>
<name>A0A2S4VMV5_9BASI</name>
<keyword evidence="2" id="KW-1185">Reference proteome</keyword>
<dbReference type="Gene3D" id="3.20.20.70">
    <property type="entry name" value="Aldolase class I"/>
    <property type="match status" value="1"/>
</dbReference>
<dbReference type="VEuPathDB" id="FungiDB:PSHT_03042"/>
<dbReference type="InterPro" id="IPR013785">
    <property type="entry name" value="Aldolase_TIM"/>
</dbReference>
<accession>A0A2S4VMV5</accession>
<comment type="caution">
    <text evidence="1">The sequence shown here is derived from an EMBL/GenBank/DDBJ whole genome shotgun (WGS) entry which is preliminary data.</text>
</comment>
<proteinExistence type="predicted"/>